<dbReference type="PANTHER" id="PTHR12049">
    <property type="entry name" value="PROTEIN ARGININE METHYLTRANSFERASE NDUFAF7, MITOCHONDRIAL"/>
    <property type="match status" value="1"/>
</dbReference>
<dbReference type="InterPro" id="IPR029063">
    <property type="entry name" value="SAM-dependent_MTases_sf"/>
</dbReference>
<evidence type="ECO:0000313" key="3">
    <source>
        <dbReference type="EMBL" id="MDK2126311.1"/>
    </source>
</evidence>
<comment type="caution">
    <text evidence="3">The sequence shown here is derived from an EMBL/GenBank/DDBJ whole genome shotgun (WGS) entry which is preliminary data.</text>
</comment>
<keyword evidence="4" id="KW-1185">Reference proteome</keyword>
<evidence type="ECO:0000256" key="1">
    <source>
        <dbReference type="ARBA" id="ARBA00022603"/>
    </source>
</evidence>
<dbReference type="GO" id="GO:0032259">
    <property type="term" value="P:methylation"/>
    <property type="evidence" value="ECO:0007669"/>
    <property type="project" value="UniProtKB-KW"/>
</dbReference>
<protein>
    <submittedName>
        <fullName evidence="3">SAM-dependent methyltransferase</fullName>
        <ecNumber evidence="3">2.1.1.-</ecNumber>
    </submittedName>
</protein>
<evidence type="ECO:0000256" key="2">
    <source>
        <dbReference type="ARBA" id="ARBA00022679"/>
    </source>
</evidence>
<gene>
    <name evidence="3" type="ORF">PZA18_19890</name>
</gene>
<accession>A0ABT7E1X7</accession>
<keyword evidence="1 3" id="KW-0489">Methyltransferase</keyword>
<dbReference type="Proteomes" id="UP001172778">
    <property type="component" value="Unassembled WGS sequence"/>
</dbReference>
<name>A0ABT7E1X7_9NEIS</name>
<organism evidence="3 4">
    <name type="scientific">Parachitinimonas caeni</name>
    <dbReference type="NCBI Taxonomy" id="3031301"/>
    <lineage>
        <taxon>Bacteria</taxon>
        <taxon>Pseudomonadati</taxon>
        <taxon>Pseudomonadota</taxon>
        <taxon>Betaproteobacteria</taxon>
        <taxon>Neisseriales</taxon>
        <taxon>Chitinibacteraceae</taxon>
        <taxon>Parachitinimonas</taxon>
    </lineage>
</organism>
<evidence type="ECO:0000313" key="4">
    <source>
        <dbReference type="Proteomes" id="UP001172778"/>
    </source>
</evidence>
<dbReference type="EC" id="2.1.1.-" evidence="3"/>
<dbReference type="RefSeq" id="WP_284102629.1">
    <property type="nucleotide sequence ID" value="NZ_JARRAF010000035.1"/>
</dbReference>
<dbReference type="EMBL" id="JARRAF010000035">
    <property type="protein sequence ID" value="MDK2126311.1"/>
    <property type="molecule type" value="Genomic_DNA"/>
</dbReference>
<dbReference type="SUPFAM" id="SSF53335">
    <property type="entry name" value="S-adenosyl-L-methionine-dependent methyltransferases"/>
    <property type="match status" value="1"/>
</dbReference>
<dbReference type="Pfam" id="PF02636">
    <property type="entry name" value="Methyltransf_28"/>
    <property type="match status" value="1"/>
</dbReference>
<dbReference type="GO" id="GO:0008168">
    <property type="term" value="F:methyltransferase activity"/>
    <property type="evidence" value="ECO:0007669"/>
    <property type="project" value="UniProtKB-KW"/>
</dbReference>
<dbReference type="Gene3D" id="3.40.50.12710">
    <property type="match status" value="1"/>
</dbReference>
<sequence length="385" mass="42542">MTRLPAPEPEALIHSQELTEQIRQEISRRDGWISFADYMALALYHPTLGYYTGGSRKLGAAGDFTTAPEISPIFGQCVARTVAAVLSETHGDVLEIGAGSGRLAADLLLTLQDLNQLPDRYLILDVSPELQDRQRTTILNTAPALVDRVEWVAQIPAGFTGCMVGNELLDAMPFHVIETDENQKILERGVAWQEDQFIWQARPLAAGNLQDQVSALFLPPNYRSEVQLSAQGFIRTAAEQLTHGVLLLIDYGFDESQYYHPQRDQGTLMCHYRHHSLDDPFFLPGLQDITCHIDFSAIYNVANQCGLSLEGYTNQASYLLDADLAECLSRQESTSATERAKHAAAVNKLFSPAEMGELFKVIGFSRGLSGPRLPGFRQSDLSGSL</sequence>
<reference evidence="3" key="1">
    <citation type="submission" date="2023-03" db="EMBL/GenBank/DDBJ databases">
        <title>Chitinimonas shenzhenensis gen. nov., sp. nov., a novel member of family Burkholderiaceae isolated from activated sludge collected in Shen Zhen, China.</title>
        <authorList>
            <person name="Wang X."/>
        </authorList>
    </citation>
    <scope>NUCLEOTIDE SEQUENCE</scope>
    <source>
        <strain evidence="3">DQS-5</strain>
    </source>
</reference>
<dbReference type="InterPro" id="IPR003788">
    <property type="entry name" value="NDUFAF7"/>
</dbReference>
<dbReference type="InterPro" id="IPR038375">
    <property type="entry name" value="NDUFAF7_sf"/>
</dbReference>
<keyword evidence="2 3" id="KW-0808">Transferase</keyword>
<dbReference type="PANTHER" id="PTHR12049:SF7">
    <property type="entry name" value="PROTEIN ARGININE METHYLTRANSFERASE NDUFAF7, MITOCHONDRIAL"/>
    <property type="match status" value="1"/>
</dbReference>
<proteinExistence type="predicted"/>